<accession>A0A8R1YV31</accession>
<keyword evidence="2" id="KW-1185">Reference proteome</keyword>
<sequence length="238" mass="27465">MLRVEYLLLLMTTMSLAATDRNDTEIFDLAGREFFGELIAKIQCGAQDEVFDHIYNKWNYFYPGSITAEDFRVLLPWKLYGTYQNETTVALKRVKEEFLQRYESLNSEAKFFFVDLEDAYRKLRSKAHTLNDILHQSNKFDIISTKLANMTVLARSKLERVFPVFGKLDELKAFYTVAGRLIKSFVRICKDLPGYRGCDVLNAVSVYRKGSAVKSCTRTEAAKFGYLCYHNFAPASKL</sequence>
<proteinExistence type="predicted"/>
<dbReference type="EnsemblMetazoa" id="PPA34340.1">
    <property type="protein sequence ID" value="PPA34340.1"/>
    <property type="gene ID" value="WBGene00272709"/>
</dbReference>
<gene>
    <name evidence="1" type="primary">WBGene00272709</name>
</gene>
<organism evidence="1 2">
    <name type="scientific">Pristionchus pacificus</name>
    <name type="common">Parasitic nematode worm</name>
    <dbReference type="NCBI Taxonomy" id="54126"/>
    <lineage>
        <taxon>Eukaryota</taxon>
        <taxon>Metazoa</taxon>
        <taxon>Ecdysozoa</taxon>
        <taxon>Nematoda</taxon>
        <taxon>Chromadorea</taxon>
        <taxon>Rhabditida</taxon>
        <taxon>Rhabditina</taxon>
        <taxon>Diplogasteromorpha</taxon>
        <taxon>Diplogasteroidea</taxon>
        <taxon>Neodiplogasteridae</taxon>
        <taxon>Pristionchus</taxon>
    </lineage>
</organism>
<protein>
    <submittedName>
        <fullName evidence="1">Uncharacterized protein</fullName>
    </submittedName>
</protein>
<evidence type="ECO:0000313" key="2">
    <source>
        <dbReference type="Proteomes" id="UP000005239"/>
    </source>
</evidence>
<dbReference type="Proteomes" id="UP000005239">
    <property type="component" value="Unassembled WGS sequence"/>
</dbReference>
<accession>A0A2A6C152</accession>
<dbReference type="AlphaFoldDB" id="A0A2A6C152"/>
<name>A0A2A6C152_PRIPA</name>
<evidence type="ECO:0000313" key="1">
    <source>
        <dbReference type="EnsemblMetazoa" id="PPA34340.1"/>
    </source>
</evidence>
<reference evidence="2" key="1">
    <citation type="journal article" date="2008" name="Nat. Genet.">
        <title>The Pristionchus pacificus genome provides a unique perspective on nematode lifestyle and parasitism.</title>
        <authorList>
            <person name="Dieterich C."/>
            <person name="Clifton S.W."/>
            <person name="Schuster L.N."/>
            <person name="Chinwalla A."/>
            <person name="Delehaunty K."/>
            <person name="Dinkelacker I."/>
            <person name="Fulton L."/>
            <person name="Fulton R."/>
            <person name="Godfrey J."/>
            <person name="Minx P."/>
            <person name="Mitreva M."/>
            <person name="Roeseler W."/>
            <person name="Tian H."/>
            <person name="Witte H."/>
            <person name="Yang S.P."/>
            <person name="Wilson R.K."/>
            <person name="Sommer R.J."/>
        </authorList>
    </citation>
    <scope>NUCLEOTIDE SEQUENCE [LARGE SCALE GENOMIC DNA]</scope>
    <source>
        <strain evidence="2">PS312</strain>
    </source>
</reference>
<reference evidence="1" key="2">
    <citation type="submission" date="2022-06" db="UniProtKB">
        <authorList>
            <consortium name="EnsemblMetazoa"/>
        </authorList>
    </citation>
    <scope>IDENTIFICATION</scope>
    <source>
        <strain evidence="1">PS312</strain>
    </source>
</reference>